<dbReference type="EMBL" id="CM000785">
    <property type="protein sequence ID" value="AQL05037.1"/>
    <property type="molecule type" value="Genomic_DNA"/>
</dbReference>
<proteinExistence type="predicted"/>
<accession>A0A1D6P511</accession>
<evidence type="ECO:0000313" key="1">
    <source>
        <dbReference type="EMBL" id="AQL05037.1"/>
    </source>
</evidence>
<sequence length="23" mass="2936">MVSFLYAIFYSRLRYQFELIYLV</sequence>
<protein>
    <submittedName>
        <fullName evidence="1">Uncharacterized protein</fullName>
    </submittedName>
</protein>
<gene>
    <name evidence="1" type="ORF">ZEAMMB73_Zm00001d046807</name>
</gene>
<dbReference type="AlphaFoldDB" id="A0A1D6P511"/>
<organism evidence="1">
    <name type="scientific">Zea mays</name>
    <name type="common">Maize</name>
    <dbReference type="NCBI Taxonomy" id="4577"/>
    <lineage>
        <taxon>Eukaryota</taxon>
        <taxon>Viridiplantae</taxon>
        <taxon>Streptophyta</taxon>
        <taxon>Embryophyta</taxon>
        <taxon>Tracheophyta</taxon>
        <taxon>Spermatophyta</taxon>
        <taxon>Magnoliopsida</taxon>
        <taxon>Liliopsida</taxon>
        <taxon>Poales</taxon>
        <taxon>Poaceae</taxon>
        <taxon>PACMAD clade</taxon>
        <taxon>Panicoideae</taxon>
        <taxon>Andropogonodae</taxon>
        <taxon>Andropogoneae</taxon>
        <taxon>Tripsacinae</taxon>
        <taxon>Zea</taxon>
    </lineage>
</organism>
<name>A0A1D6P511_MAIZE</name>
<reference evidence="1" key="1">
    <citation type="submission" date="2015-12" db="EMBL/GenBank/DDBJ databases">
        <title>Update maize B73 reference genome by single molecule sequencing technologies.</title>
        <authorList>
            <consortium name="Maize Genome Sequencing Project"/>
            <person name="Ware D."/>
        </authorList>
    </citation>
    <scope>NUCLEOTIDE SEQUENCE</scope>
    <source>
        <tissue evidence="1">Seedling</tissue>
    </source>
</reference>